<dbReference type="Pfam" id="PF18602">
    <property type="entry name" value="Rap1a"/>
    <property type="match status" value="1"/>
</dbReference>
<reference evidence="2" key="1">
    <citation type="journal article" date="2006" name="Nature">
        <title>Deciphering the evolution and metabolism of an anammox bacterium from a community genome.</title>
        <authorList>
            <person name="Strous M."/>
            <person name="Pelletier E."/>
            <person name="Mangenot S."/>
            <person name="Rattei T."/>
            <person name="Lehner A."/>
            <person name="Taylor M.W."/>
            <person name="Horn M."/>
            <person name="Daims H."/>
            <person name="Bartol-Mavel D."/>
            <person name="Wincker P."/>
            <person name="Barbe V."/>
            <person name="Fonknechten N."/>
            <person name="Vallenet D."/>
            <person name="Segurens B."/>
            <person name="Schenowitz-Truong C."/>
            <person name="Medigue C."/>
            <person name="Collingro A."/>
            <person name="Snel B."/>
            <person name="Dutilh B.E."/>
            <person name="OpDenCamp H.J.M."/>
            <person name="vanDerDrift C."/>
            <person name="Cirpus I."/>
            <person name="vanDePas-Schoonen K.T."/>
            <person name="Harhangi H.R."/>
            <person name="vanNiftrik L."/>
            <person name="Schmid M."/>
            <person name="Keltjens J."/>
            <person name="vanDeVossenberg J."/>
            <person name="Kartal B."/>
            <person name="Meier H."/>
            <person name="Frishman D."/>
            <person name="Huynen M.A."/>
            <person name="Mewes H."/>
            <person name="Weissenbach J."/>
            <person name="Jetten M.S.M."/>
            <person name="Wagner M."/>
            <person name="LePaslier D."/>
        </authorList>
    </citation>
    <scope>NUCLEOTIDE SEQUENCE</scope>
</reference>
<feature type="domain" description="Rap1a immunity protein" evidence="1">
    <location>
        <begin position="52"/>
        <end position="124"/>
    </location>
</feature>
<sequence length="126" mass="13891">METDKMRRCIFFVMVIICAGVFNTVNADAVPFTSGIKLVDHMKENDKAVSGMKEVDWLKTGLYLGFIGGVYDACDGAFFCASPSDPTQGEIVSTVSKYLKENPERWNEPAVVLVVDALKEAYPCPQ</sequence>
<accession>Q1Q0P1</accession>
<dbReference type="Gene3D" id="1.10.890.40">
    <property type="match status" value="1"/>
</dbReference>
<gene>
    <name evidence="2" type="ORF">kuste2810</name>
</gene>
<evidence type="ECO:0000259" key="1">
    <source>
        <dbReference type="Pfam" id="PF18602"/>
    </source>
</evidence>
<protein>
    <recommendedName>
        <fullName evidence="1">Rap1a immunity protein domain-containing protein</fullName>
    </recommendedName>
</protein>
<dbReference type="InterPro" id="IPR041238">
    <property type="entry name" value="Rap1a"/>
</dbReference>
<dbReference type="EMBL" id="CT573071">
    <property type="protein sequence ID" value="CAJ73561.1"/>
    <property type="molecule type" value="Genomic_DNA"/>
</dbReference>
<dbReference type="AlphaFoldDB" id="Q1Q0P1"/>
<name>Q1Q0P1_KUEST</name>
<reference evidence="2" key="2">
    <citation type="submission" date="2006-01" db="EMBL/GenBank/DDBJ databases">
        <authorList>
            <person name="Genoscope"/>
        </authorList>
    </citation>
    <scope>NUCLEOTIDE SEQUENCE</scope>
</reference>
<organism evidence="2">
    <name type="scientific">Kuenenia stuttgartiensis</name>
    <dbReference type="NCBI Taxonomy" id="174633"/>
    <lineage>
        <taxon>Bacteria</taxon>
        <taxon>Pseudomonadati</taxon>
        <taxon>Planctomycetota</taxon>
        <taxon>Candidatus Brocadiia</taxon>
        <taxon>Candidatus Brocadiales</taxon>
        <taxon>Candidatus Brocadiaceae</taxon>
        <taxon>Candidatus Kuenenia</taxon>
    </lineage>
</organism>
<evidence type="ECO:0000313" key="2">
    <source>
        <dbReference type="EMBL" id="CAJ73561.1"/>
    </source>
</evidence>
<proteinExistence type="predicted"/>